<keyword evidence="3" id="KW-1185">Reference proteome</keyword>
<proteinExistence type="predicted"/>
<gene>
    <name evidence="2" type="ORF">HYH03_006883</name>
</gene>
<feature type="compositionally biased region" description="Gly residues" evidence="1">
    <location>
        <begin position="45"/>
        <end position="62"/>
    </location>
</feature>
<name>A0A835Y576_9CHLO</name>
<dbReference type="Proteomes" id="UP000612055">
    <property type="component" value="Unassembled WGS sequence"/>
</dbReference>
<evidence type="ECO:0000256" key="1">
    <source>
        <dbReference type="SAM" id="MobiDB-lite"/>
    </source>
</evidence>
<organism evidence="2 3">
    <name type="scientific">Edaphochlamys debaryana</name>
    <dbReference type="NCBI Taxonomy" id="47281"/>
    <lineage>
        <taxon>Eukaryota</taxon>
        <taxon>Viridiplantae</taxon>
        <taxon>Chlorophyta</taxon>
        <taxon>core chlorophytes</taxon>
        <taxon>Chlorophyceae</taxon>
        <taxon>CS clade</taxon>
        <taxon>Chlamydomonadales</taxon>
        <taxon>Chlamydomonadales incertae sedis</taxon>
        <taxon>Edaphochlamys</taxon>
    </lineage>
</organism>
<accession>A0A835Y576</accession>
<protein>
    <submittedName>
        <fullName evidence="2">Uncharacterized protein</fullName>
    </submittedName>
</protein>
<dbReference type="AlphaFoldDB" id="A0A835Y576"/>
<feature type="compositionally biased region" description="Gly residues" evidence="1">
    <location>
        <begin position="155"/>
        <end position="186"/>
    </location>
</feature>
<comment type="caution">
    <text evidence="2">The sequence shown here is derived from an EMBL/GenBank/DDBJ whole genome shotgun (WGS) entry which is preliminary data.</text>
</comment>
<evidence type="ECO:0000313" key="3">
    <source>
        <dbReference type="Proteomes" id="UP000612055"/>
    </source>
</evidence>
<sequence>MVTGQFLTPEDCRQEYNYDEEPLEERVGKYARDHLIIRDEEAAGLGEGGAPGAGGAGPGAGGYHDPYDRQCLVPLPAVRYRSGCPRPRRRRQDGPPPAVATARGGLCGRGRLKCAPWPRLLAGPASGGGPGPEPAWQPKGKRRGGSTGPSRSGSTGPGGSGSTGLGGSGSTGLGDSGSTGLGGSGSDGPAWRTVKPGSRPGRLARGPSVAGTMGCARLAWCPRRSCRALGSRPALQQAGRSGASGQPSAGAVARKLPGIQGRYALERRLLRGPGPRAGPPR</sequence>
<evidence type="ECO:0000313" key="2">
    <source>
        <dbReference type="EMBL" id="KAG2494948.1"/>
    </source>
</evidence>
<reference evidence="2" key="1">
    <citation type="journal article" date="2020" name="bioRxiv">
        <title>Comparative genomics of Chlamydomonas.</title>
        <authorList>
            <person name="Craig R.J."/>
            <person name="Hasan A.R."/>
            <person name="Ness R.W."/>
            <person name="Keightley P.D."/>
        </authorList>
    </citation>
    <scope>NUCLEOTIDE SEQUENCE</scope>
    <source>
        <strain evidence="2">CCAP 11/70</strain>
    </source>
</reference>
<feature type="region of interest" description="Disordered" evidence="1">
    <location>
        <begin position="80"/>
        <end position="209"/>
    </location>
</feature>
<feature type="region of interest" description="Disordered" evidence="1">
    <location>
        <begin position="229"/>
        <end position="255"/>
    </location>
</feature>
<feature type="region of interest" description="Disordered" evidence="1">
    <location>
        <begin position="42"/>
        <end position="68"/>
    </location>
</feature>
<dbReference type="EMBL" id="JAEHOE010000027">
    <property type="protein sequence ID" value="KAG2494948.1"/>
    <property type="molecule type" value="Genomic_DNA"/>
</dbReference>